<name>A0ACC2SUV8_9FUNG</name>
<sequence length="103" mass="11261">MESINCSPETALQMAPHALVQGLVAKAGSKPKTVRFSRFCVEFTTFCSNEYDRTPFLSASATSLRRRKQAKPAIAEPTLTSPDDTTLVTKARSEDEVVLEPGQ</sequence>
<protein>
    <submittedName>
        <fullName evidence="1">Uncharacterized protein</fullName>
    </submittedName>
</protein>
<dbReference type="Proteomes" id="UP001165960">
    <property type="component" value="Unassembled WGS sequence"/>
</dbReference>
<organism evidence="1 2">
    <name type="scientific">Entomophthora muscae</name>
    <dbReference type="NCBI Taxonomy" id="34485"/>
    <lineage>
        <taxon>Eukaryota</taxon>
        <taxon>Fungi</taxon>
        <taxon>Fungi incertae sedis</taxon>
        <taxon>Zoopagomycota</taxon>
        <taxon>Entomophthoromycotina</taxon>
        <taxon>Entomophthoromycetes</taxon>
        <taxon>Entomophthorales</taxon>
        <taxon>Entomophthoraceae</taxon>
        <taxon>Entomophthora</taxon>
    </lineage>
</organism>
<evidence type="ECO:0000313" key="1">
    <source>
        <dbReference type="EMBL" id="KAJ9066189.1"/>
    </source>
</evidence>
<proteinExistence type="predicted"/>
<dbReference type="EMBL" id="QTSX02004302">
    <property type="protein sequence ID" value="KAJ9066189.1"/>
    <property type="molecule type" value="Genomic_DNA"/>
</dbReference>
<comment type="caution">
    <text evidence="1">The sequence shown here is derived from an EMBL/GenBank/DDBJ whole genome shotgun (WGS) entry which is preliminary data.</text>
</comment>
<keyword evidence="2" id="KW-1185">Reference proteome</keyword>
<evidence type="ECO:0000313" key="2">
    <source>
        <dbReference type="Proteomes" id="UP001165960"/>
    </source>
</evidence>
<gene>
    <name evidence="1" type="ORF">DSO57_1011964</name>
</gene>
<reference evidence="1" key="1">
    <citation type="submission" date="2022-04" db="EMBL/GenBank/DDBJ databases">
        <title>Genome of the entomopathogenic fungus Entomophthora muscae.</title>
        <authorList>
            <person name="Elya C."/>
            <person name="Lovett B.R."/>
            <person name="Lee E."/>
            <person name="Macias A.M."/>
            <person name="Hajek A.E."/>
            <person name="De Bivort B.L."/>
            <person name="Kasson M.T."/>
            <person name="De Fine Licht H.H."/>
            <person name="Stajich J.E."/>
        </authorList>
    </citation>
    <scope>NUCLEOTIDE SEQUENCE</scope>
    <source>
        <strain evidence="1">Berkeley</strain>
    </source>
</reference>
<accession>A0ACC2SUV8</accession>